<evidence type="ECO:0000256" key="7">
    <source>
        <dbReference type="ARBA" id="ARBA00047942"/>
    </source>
</evidence>
<dbReference type="Pfam" id="PF12950">
    <property type="entry name" value="TaqI_C"/>
    <property type="match status" value="1"/>
</dbReference>
<reference evidence="11 12" key="1">
    <citation type="submission" date="2014-04" db="EMBL/GenBank/DDBJ databases">
        <title>Whole genome sequence of 'Brachyspira hampsonii' D13-03603F2.</title>
        <authorList>
            <person name="Patterson A.H."/>
            <person name="Chaban B."/>
            <person name="Fernando C."/>
            <person name="Harding J.C."/>
            <person name="Hill J.E."/>
        </authorList>
    </citation>
    <scope>NUCLEOTIDE SEQUENCE [LARGE SCALE GENOMIC DNA]</scope>
    <source>
        <strain evidence="11 12">D13-03603F2</strain>
    </source>
</reference>
<dbReference type="EC" id="2.1.1.72" evidence="1"/>
<evidence type="ECO:0000259" key="9">
    <source>
        <dbReference type="Pfam" id="PF07669"/>
    </source>
</evidence>
<keyword evidence="2 11" id="KW-0489">Methyltransferase</keyword>
<dbReference type="PRINTS" id="PR00507">
    <property type="entry name" value="N12N6MTFRASE"/>
</dbReference>
<evidence type="ECO:0000259" key="10">
    <source>
        <dbReference type="Pfam" id="PF12950"/>
    </source>
</evidence>
<keyword evidence="6" id="KW-0238">DNA-binding</keyword>
<dbReference type="PANTHER" id="PTHR33841">
    <property type="entry name" value="DNA METHYLTRANSFERASE YEEA-RELATED"/>
    <property type="match status" value="1"/>
</dbReference>
<protein>
    <recommendedName>
        <fullName evidence="1">site-specific DNA-methyltransferase (adenine-specific)</fullName>
        <ecNumber evidence="1">2.1.1.72</ecNumber>
    </recommendedName>
</protein>
<dbReference type="EMBL" id="JJMJ01000252">
    <property type="protein sequence ID" value="PPS20906.1"/>
    <property type="molecule type" value="Genomic_DNA"/>
</dbReference>
<sequence length="1036" mass="119417">MKVNSQQSTVNSQQSTNLNNFKSYVNSDLKNQSYDLLKNLIYNFKSNYSQYTNKNYNETETRRDFLDPFFEAFGWDVANRAGKSQTYRDVIHEDKLKVGKETKAPDYAFRIGGSRVFFVEAKKPGVNLKEDSLPAFQLRRYGWSAKLGISFLTDFEELAIYDCTRKPSINDKASTARIEYIHFEDYLDRFDFLYEILNKESIEQGSLEKYIAGSSNKKGTESVDIDFLSTLDNLRTKLASNISKLNKDLSVRDLNYAVQQIIDRIIFLRAAEDRGIEEYGDLKSTCESKNENFYNNLLGIFKRADGKYNSGLFDFAKDSISGNIEIDNKVIKEIINELYYPLSPYEFSVISVEIMGNAYEQFLGKTITIGRNHSAKIELKPEVRKAGGVYYTPEYIVDYIVENTVGEAIKGKKPEEIANIKILDPACGSGSFLLGAYKYLLNYHIEYYNKIKDRAKFKGSKEDVIKENGDLTIWIKKQILRNNIFGVDIDSNAVEVTKLSLLMKCLEGESPASIQNNQDLFNERALPSLEDNIKCGNSLIGNDFYESHLDLDDDTLYKINCFDWNSKFRDIMKAGGFDVVIGNPPYVKIQTMMESSPLSVETLKQNYKSASSGNIDIYLCFVEKALQLLKSTGEMGYILPNKFFEGDMGENLRNIIASKKALKKVVYFGANQIFDNATTYTCLLFLSGSERDNFELFRFYKDEDIEEALQNAEFVQLPISLTNEEKWNFHSEDVLNILNKLKSMPIKLKDLTRKIFQGIATSADDIYILHGGEENNGIVKSYSKSLDKEIEIEADILKKFLVGKDIKRYANIIPDKWILFPYKLNGDSVVLYTENEIKSQFPKAWEYLKENKKELEIREHGKFKNTWWQYSRPQNLTEFECKKISIPYMSDKPQATWDNDCLYHNTKIHSISFKEDVKYNPYYILALINSKLFNFYISATGTVFRGWFLVFSPNFINPFPIKELDLDNKQDKEIHDKLVNLVDNIIDLNKKLSSEKNPNTIEMLNTRIQAVDAAIDKIVYSLYNLTYEEVRIIEGE</sequence>
<evidence type="ECO:0000256" key="3">
    <source>
        <dbReference type="ARBA" id="ARBA00022679"/>
    </source>
</evidence>
<evidence type="ECO:0000256" key="4">
    <source>
        <dbReference type="ARBA" id="ARBA00022691"/>
    </source>
</evidence>
<evidence type="ECO:0000256" key="6">
    <source>
        <dbReference type="ARBA" id="ARBA00023125"/>
    </source>
</evidence>
<dbReference type="Pfam" id="PF04313">
    <property type="entry name" value="HSDR_N"/>
    <property type="match status" value="1"/>
</dbReference>
<dbReference type="Proteomes" id="UP000238924">
    <property type="component" value="Unassembled WGS sequence"/>
</dbReference>
<dbReference type="InterPro" id="IPR029063">
    <property type="entry name" value="SAM-dependent_MTases_sf"/>
</dbReference>
<dbReference type="RefSeq" id="WP_104619202.1">
    <property type="nucleotide sequence ID" value="NZ_JJMJ01000252.1"/>
</dbReference>
<evidence type="ECO:0000256" key="5">
    <source>
        <dbReference type="ARBA" id="ARBA00022747"/>
    </source>
</evidence>
<keyword evidence="12" id="KW-1185">Reference proteome</keyword>
<evidence type="ECO:0000313" key="12">
    <source>
        <dbReference type="Proteomes" id="UP000238924"/>
    </source>
</evidence>
<dbReference type="Gene3D" id="3.90.1570.30">
    <property type="match status" value="1"/>
</dbReference>
<dbReference type="InterPro" id="IPR050953">
    <property type="entry name" value="N4_N6_ade-DNA_methylase"/>
</dbReference>
<dbReference type="PROSITE" id="PS00092">
    <property type="entry name" value="N6_MTASE"/>
    <property type="match status" value="1"/>
</dbReference>
<comment type="caution">
    <text evidence="11">The sequence shown here is derived from an EMBL/GenBank/DDBJ whole genome shotgun (WGS) entry which is preliminary data.</text>
</comment>
<dbReference type="InterPro" id="IPR025931">
    <property type="entry name" value="TaqI_C"/>
</dbReference>
<dbReference type="GO" id="GO:0008168">
    <property type="term" value="F:methyltransferase activity"/>
    <property type="evidence" value="ECO:0007669"/>
    <property type="project" value="UniProtKB-KW"/>
</dbReference>
<organism evidence="11 12">
    <name type="scientific">Brachyspira murdochii</name>
    <dbReference type="NCBI Taxonomy" id="84378"/>
    <lineage>
        <taxon>Bacteria</taxon>
        <taxon>Pseudomonadati</taxon>
        <taxon>Spirochaetota</taxon>
        <taxon>Spirochaetia</taxon>
        <taxon>Brachyspirales</taxon>
        <taxon>Brachyspiraceae</taxon>
        <taxon>Brachyspira</taxon>
    </lineage>
</organism>
<dbReference type="InterPro" id="IPR011639">
    <property type="entry name" value="MethylTrfase_TaqI-like_dom"/>
</dbReference>
<dbReference type="SUPFAM" id="SSF53335">
    <property type="entry name" value="S-adenosyl-L-methionine-dependent methyltransferases"/>
    <property type="match status" value="1"/>
</dbReference>
<feature type="domain" description="Type II methyltransferase M.TaqI-like" evidence="9">
    <location>
        <begin position="482"/>
        <end position="674"/>
    </location>
</feature>
<accession>A0ABX5B139</accession>
<proteinExistence type="predicted"/>
<evidence type="ECO:0000259" key="8">
    <source>
        <dbReference type="Pfam" id="PF04313"/>
    </source>
</evidence>
<dbReference type="Pfam" id="PF07669">
    <property type="entry name" value="Eco57I"/>
    <property type="match status" value="1"/>
</dbReference>
<dbReference type="InterPro" id="IPR007409">
    <property type="entry name" value="Restrct_endonuc_type1_HsdR_N"/>
</dbReference>
<dbReference type="GO" id="GO:0032259">
    <property type="term" value="P:methylation"/>
    <property type="evidence" value="ECO:0007669"/>
    <property type="project" value="UniProtKB-KW"/>
</dbReference>
<keyword evidence="3" id="KW-0808">Transferase</keyword>
<dbReference type="Gene3D" id="3.40.50.150">
    <property type="entry name" value="Vaccinia Virus protein VP39"/>
    <property type="match status" value="1"/>
</dbReference>
<keyword evidence="4" id="KW-0949">S-adenosyl-L-methionine</keyword>
<comment type="catalytic activity">
    <reaction evidence="7">
        <text>a 2'-deoxyadenosine in DNA + S-adenosyl-L-methionine = an N(6)-methyl-2'-deoxyadenosine in DNA + S-adenosyl-L-homocysteine + H(+)</text>
        <dbReference type="Rhea" id="RHEA:15197"/>
        <dbReference type="Rhea" id="RHEA-COMP:12418"/>
        <dbReference type="Rhea" id="RHEA-COMP:12419"/>
        <dbReference type="ChEBI" id="CHEBI:15378"/>
        <dbReference type="ChEBI" id="CHEBI:57856"/>
        <dbReference type="ChEBI" id="CHEBI:59789"/>
        <dbReference type="ChEBI" id="CHEBI:90615"/>
        <dbReference type="ChEBI" id="CHEBI:90616"/>
        <dbReference type="EC" id="2.1.1.72"/>
    </reaction>
</comment>
<feature type="domain" description="Restriction endonuclease type I HsdR N-terminal" evidence="8">
    <location>
        <begin position="55"/>
        <end position="167"/>
    </location>
</feature>
<dbReference type="InterPro" id="IPR002052">
    <property type="entry name" value="DNA_methylase_N6_adenine_CS"/>
</dbReference>
<evidence type="ECO:0000256" key="1">
    <source>
        <dbReference type="ARBA" id="ARBA00011900"/>
    </source>
</evidence>
<dbReference type="PANTHER" id="PTHR33841:SF1">
    <property type="entry name" value="DNA METHYLTRANSFERASE A"/>
    <property type="match status" value="1"/>
</dbReference>
<evidence type="ECO:0000313" key="11">
    <source>
        <dbReference type="EMBL" id="PPS20906.1"/>
    </source>
</evidence>
<keyword evidence="5" id="KW-0680">Restriction system</keyword>
<evidence type="ECO:0000256" key="2">
    <source>
        <dbReference type="ARBA" id="ARBA00022603"/>
    </source>
</evidence>
<feature type="domain" description="TaqI-like C-terminal specificity" evidence="10">
    <location>
        <begin position="799"/>
        <end position="961"/>
    </location>
</feature>
<name>A0ABX5B139_9SPIR</name>
<gene>
    <name evidence="11" type="ORF">DJ52_14070</name>
</gene>